<accession>A0A1C4VGX6</accession>
<keyword evidence="3" id="KW-1185">Reference proteome</keyword>
<dbReference type="EMBL" id="FMCS01000002">
    <property type="protein sequence ID" value="SCE83208.1"/>
    <property type="molecule type" value="Genomic_DNA"/>
</dbReference>
<evidence type="ECO:0000313" key="3">
    <source>
        <dbReference type="Proteomes" id="UP000199629"/>
    </source>
</evidence>
<dbReference type="Pfam" id="PF02811">
    <property type="entry name" value="PHP"/>
    <property type="match status" value="1"/>
</dbReference>
<sequence>MSAAARIDLHTHSTASDGTLGPAELVRAAAASGLDVVALTDHDTTAGWEPAVAALPPGLTLIRGAELSCRWFGVEPAIPLHLLAYLFDPTEPDLVAELARVRRGREERGERIVRLLQADGIRVSWSEILAGAAGGTVGRPHIAQALIRAGLVATTTEAFGPRWLGERYRLPKEDIDVFRAVALVRAAGGVPVFAHPRASRRGRIVPDELIVELAAAGLAGLEADHEDHSPAEREHVRALAAELGLLVTGSSDFHGTHKTVRLGAFTTGIEAYERIVELARGVTPVASS</sequence>
<organism evidence="2 3">
    <name type="scientific">Micromonospora chaiyaphumensis</name>
    <dbReference type="NCBI Taxonomy" id="307119"/>
    <lineage>
        <taxon>Bacteria</taxon>
        <taxon>Bacillati</taxon>
        <taxon>Actinomycetota</taxon>
        <taxon>Actinomycetes</taxon>
        <taxon>Micromonosporales</taxon>
        <taxon>Micromonosporaceae</taxon>
        <taxon>Micromonospora</taxon>
    </lineage>
</organism>
<dbReference type="GO" id="GO:0004534">
    <property type="term" value="F:5'-3' RNA exonuclease activity"/>
    <property type="evidence" value="ECO:0007669"/>
    <property type="project" value="TreeGrafter"/>
</dbReference>
<dbReference type="CDD" id="cd07438">
    <property type="entry name" value="PHP_HisPPase_AMP"/>
    <property type="match status" value="1"/>
</dbReference>
<proteinExistence type="predicted"/>
<dbReference type="InterPro" id="IPR004013">
    <property type="entry name" value="PHP_dom"/>
</dbReference>
<dbReference type="Gene3D" id="3.20.20.140">
    <property type="entry name" value="Metal-dependent hydrolases"/>
    <property type="match status" value="1"/>
</dbReference>
<dbReference type="AlphaFoldDB" id="A0A1C4VGX6"/>
<dbReference type="PANTHER" id="PTHR42924">
    <property type="entry name" value="EXONUCLEASE"/>
    <property type="match status" value="1"/>
</dbReference>
<protein>
    <recommendedName>
        <fullName evidence="1">Polymerase/histidinol phosphatase N-terminal domain-containing protein</fullName>
    </recommendedName>
</protein>
<gene>
    <name evidence="2" type="ORF">GA0070214_102365</name>
</gene>
<feature type="domain" description="Polymerase/histidinol phosphatase N-terminal" evidence="1">
    <location>
        <begin position="7"/>
        <end position="71"/>
    </location>
</feature>
<reference evidence="3" key="1">
    <citation type="submission" date="2016-06" db="EMBL/GenBank/DDBJ databases">
        <authorList>
            <person name="Varghese N."/>
            <person name="Submissions Spin"/>
        </authorList>
    </citation>
    <scope>NUCLEOTIDE SEQUENCE [LARGE SCALE GENOMIC DNA]</scope>
    <source>
        <strain evidence="3">DSM 45246</strain>
    </source>
</reference>
<dbReference type="InterPro" id="IPR016195">
    <property type="entry name" value="Pol/histidinol_Pase-like"/>
</dbReference>
<dbReference type="Proteomes" id="UP000199629">
    <property type="component" value="Unassembled WGS sequence"/>
</dbReference>
<evidence type="ECO:0000313" key="2">
    <source>
        <dbReference type="EMBL" id="SCE83208.1"/>
    </source>
</evidence>
<dbReference type="SUPFAM" id="SSF89550">
    <property type="entry name" value="PHP domain-like"/>
    <property type="match status" value="1"/>
</dbReference>
<dbReference type="InterPro" id="IPR052018">
    <property type="entry name" value="PHP_domain"/>
</dbReference>
<evidence type="ECO:0000259" key="1">
    <source>
        <dbReference type="SMART" id="SM00481"/>
    </source>
</evidence>
<dbReference type="GO" id="GO:0035312">
    <property type="term" value="F:5'-3' DNA exonuclease activity"/>
    <property type="evidence" value="ECO:0007669"/>
    <property type="project" value="TreeGrafter"/>
</dbReference>
<dbReference type="SMART" id="SM00481">
    <property type="entry name" value="POLIIIAc"/>
    <property type="match status" value="1"/>
</dbReference>
<dbReference type="Gene3D" id="1.10.150.650">
    <property type="match status" value="1"/>
</dbReference>
<dbReference type="RefSeq" id="WP_091260723.1">
    <property type="nucleotide sequence ID" value="NZ_FMCS01000002.1"/>
</dbReference>
<dbReference type="PANTHER" id="PTHR42924:SF3">
    <property type="entry name" value="POLYMERASE_HISTIDINOL PHOSPHATASE N-TERMINAL DOMAIN-CONTAINING PROTEIN"/>
    <property type="match status" value="1"/>
</dbReference>
<name>A0A1C4VGX6_9ACTN</name>
<dbReference type="InterPro" id="IPR003141">
    <property type="entry name" value="Pol/His_phosphatase_N"/>
</dbReference>